<evidence type="ECO:0000313" key="1">
    <source>
        <dbReference type="EMBL" id="HEH35250.1"/>
    </source>
</evidence>
<dbReference type="AlphaFoldDB" id="A0A7J2TI03"/>
<proteinExistence type="predicted"/>
<accession>A0A7J2TI03</accession>
<organism evidence="1">
    <name type="scientific">Archaeoglobus fulgidus</name>
    <dbReference type="NCBI Taxonomy" id="2234"/>
    <lineage>
        <taxon>Archaea</taxon>
        <taxon>Methanobacteriati</taxon>
        <taxon>Methanobacteriota</taxon>
        <taxon>Archaeoglobi</taxon>
        <taxon>Archaeoglobales</taxon>
        <taxon>Archaeoglobaceae</taxon>
        <taxon>Archaeoglobus</taxon>
    </lineage>
</organism>
<protein>
    <submittedName>
        <fullName evidence="1">Uncharacterized protein</fullName>
    </submittedName>
</protein>
<comment type="caution">
    <text evidence="1">The sequence shown here is derived from an EMBL/GenBank/DDBJ whole genome shotgun (WGS) entry which is preliminary data.</text>
</comment>
<gene>
    <name evidence="1" type="ORF">ENP88_03670</name>
</gene>
<name>A0A7J2TI03_ARCFL</name>
<sequence length="70" mass="8325">MINYKFILDLLKKEFGPAAKIFLDKAMDTLGITEINENNYREVLEILKMNKQIRDYVIEVERKIESMKKS</sequence>
<reference evidence="1" key="1">
    <citation type="journal article" date="2020" name="mSystems">
        <title>Genome- and Community-Level Interaction Insights into Carbon Utilization and Element Cycling Functions of Hydrothermarchaeota in Hydrothermal Sediment.</title>
        <authorList>
            <person name="Zhou Z."/>
            <person name="Liu Y."/>
            <person name="Xu W."/>
            <person name="Pan J."/>
            <person name="Luo Z.H."/>
            <person name="Li M."/>
        </authorList>
    </citation>
    <scope>NUCLEOTIDE SEQUENCE [LARGE SCALE GENOMIC DNA]</scope>
    <source>
        <strain evidence="1">SpSt-26</strain>
    </source>
</reference>
<dbReference type="EMBL" id="DSLA01000058">
    <property type="protein sequence ID" value="HEH35250.1"/>
    <property type="molecule type" value="Genomic_DNA"/>
</dbReference>